<accession>A0A0L8AMT3</accession>
<dbReference type="InterPro" id="IPR037185">
    <property type="entry name" value="EmrE-like"/>
</dbReference>
<keyword evidence="1" id="KW-0472">Membrane</keyword>
<evidence type="ECO:0000256" key="1">
    <source>
        <dbReference type="SAM" id="Phobius"/>
    </source>
</evidence>
<dbReference type="EMBL" id="JSVA01000007">
    <property type="protein sequence ID" value="KOF03490.1"/>
    <property type="molecule type" value="Genomic_DNA"/>
</dbReference>
<sequence length="290" mass="31743">MLYLLLAILGNVAVFLSFRSFTRFKISTFPAIVTNYLVCVITGSIYVGFGHIKSNIAFDQPWFYSASALGLLFIGTFYLMALTTQLRGVAVATVATKMSLAIPVLFSLFILKIGTSELGSWNYIGIVTAFVAIFLVSKKKVSLEIKEPITLGYVALPFAVFLLGGALDTWLNYASENLIEAHIEGIYPIITFGTAFLIGSIVILVRKIKVRKKDILGGLYLGIPNYFSIYFQIKALSAFDNNGAVLYPVLNIGIIIASTIFAAFIFREYPSKLNIIGIVLAIAALILISM</sequence>
<feature type="transmembrane region" description="Helical" evidence="1">
    <location>
        <begin position="217"/>
        <end position="233"/>
    </location>
</feature>
<comment type="caution">
    <text evidence="2">The sequence shown here is derived from an EMBL/GenBank/DDBJ whole genome shotgun (WGS) entry which is preliminary data.</text>
</comment>
<name>A0A0L8AMT3_9BACT</name>
<feature type="transmembrane region" description="Helical" evidence="1">
    <location>
        <begin position="245"/>
        <end position="266"/>
    </location>
</feature>
<feature type="transmembrane region" description="Helical" evidence="1">
    <location>
        <begin position="149"/>
        <end position="173"/>
    </location>
</feature>
<keyword evidence="3" id="KW-1185">Reference proteome</keyword>
<dbReference type="OrthoDB" id="1524053at2"/>
<feature type="transmembrane region" description="Helical" evidence="1">
    <location>
        <begin position="61"/>
        <end position="82"/>
    </location>
</feature>
<feature type="transmembrane region" description="Helical" evidence="1">
    <location>
        <begin position="29"/>
        <end position="49"/>
    </location>
</feature>
<dbReference type="Gene3D" id="1.10.3730.20">
    <property type="match status" value="1"/>
</dbReference>
<feature type="transmembrane region" description="Helical" evidence="1">
    <location>
        <begin position="89"/>
        <end position="114"/>
    </location>
</feature>
<reference evidence="3" key="1">
    <citation type="submission" date="2014-11" db="EMBL/GenBank/DDBJ databases">
        <title>Genome sequencing of Roseivirga sp. D-25.</title>
        <authorList>
            <person name="Selvaratnam C."/>
            <person name="Thevarajoo S."/>
            <person name="Goh K.M."/>
            <person name="Eee R."/>
            <person name="Chan K.-G."/>
            <person name="Chong C.S."/>
        </authorList>
    </citation>
    <scope>NUCLEOTIDE SEQUENCE [LARGE SCALE GENOMIC DNA]</scope>
    <source>
        <strain evidence="3">D-25</strain>
    </source>
</reference>
<feature type="transmembrane region" description="Helical" evidence="1">
    <location>
        <begin position="6"/>
        <end position="22"/>
    </location>
</feature>
<evidence type="ECO:0000313" key="2">
    <source>
        <dbReference type="EMBL" id="KOF03490.1"/>
    </source>
</evidence>
<feature type="transmembrane region" description="Helical" evidence="1">
    <location>
        <begin position="120"/>
        <end position="137"/>
    </location>
</feature>
<feature type="transmembrane region" description="Helical" evidence="1">
    <location>
        <begin position="273"/>
        <end position="289"/>
    </location>
</feature>
<gene>
    <name evidence="2" type="ORF">OB69_06300</name>
</gene>
<evidence type="ECO:0008006" key="4">
    <source>
        <dbReference type="Google" id="ProtNLM"/>
    </source>
</evidence>
<protein>
    <recommendedName>
        <fullName evidence="4">EamA domain-containing protein</fullName>
    </recommendedName>
</protein>
<keyword evidence="1" id="KW-1133">Transmembrane helix</keyword>
<dbReference type="AlphaFoldDB" id="A0A0L8AMT3"/>
<proteinExistence type="predicted"/>
<organism evidence="2 3">
    <name type="scientific">Roseivirga seohaensis subsp. aquiponti</name>
    <dbReference type="NCBI Taxonomy" id="1566026"/>
    <lineage>
        <taxon>Bacteria</taxon>
        <taxon>Pseudomonadati</taxon>
        <taxon>Bacteroidota</taxon>
        <taxon>Cytophagia</taxon>
        <taxon>Cytophagales</taxon>
        <taxon>Roseivirgaceae</taxon>
        <taxon>Roseivirga</taxon>
    </lineage>
</organism>
<dbReference type="SUPFAM" id="SSF103481">
    <property type="entry name" value="Multidrug resistance efflux transporter EmrE"/>
    <property type="match status" value="1"/>
</dbReference>
<dbReference type="Proteomes" id="UP000036908">
    <property type="component" value="Unassembled WGS sequence"/>
</dbReference>
<evidence type="ECO:0000313" key="3">
    <source>
        <dbReference type="Proteomes" id="UP000036908"/>
    </source>
</evidence>
<keyword evidence="1" id="KW-0812">Transmembrane</keyword>
<dbReference type="PATRIC" id="fig|1566026.4.peg.3087"/>
<dbReference type="RefSeq" id="WP_053222855.1">
    <property type="nucleotide sequence ID" value="NZ_JSVA01000007.1"/>
</dbReference>
<feature type="transmembrane region" description="Helical" evidence="1">
    <location>
        <begin position="185"/>
        <end position="205"/>
    </location>
</feature>